<dbReference type="InterPro" id="IPR029033">
    <property type="entry name" value="His_PPase_superfam"/>
</dbReference>
<organism evidence="3 4">
    <name type="scientific">Celeribacter neptunius</name>
    <dbReference type="NCBI Taxonomy" id="588602"/>
    <lineage>
        <taxon>Bacteria</taxon>
        <taxon>Pseudomonadati</taxon>
        <taxon>Pseudomonadota</taxon>
        <taxon>Alphaproteobacteria</taxon>
        <taxon>Rhodobacterales</taxon>
        <taxon>Roseobacteraceae</taxon>
        <taxon>Celeribacter</taxon>
    </lineage>
</organism>
<dbReference type="EMBL" id="FORH01000002">
    <property type="protein sequence ID" value="SFJ21967.1"/>
    <property type="molecule type" value="Genomic_DNA"/>
</dbReference>
<dbReference type="AlphaFoldDB" id="A0A1I3PKV7"/>
<dbReference type="SMART" id="SM00855">
    <property type="entry name" value="PGAM"/>
    <property type="match status" value="1"/>
</dbReference>
<dbReference type="Proteomes" id="UP000199630">
    <property type="component" value="Unassembled WGS sequence"/>
</dbReference>
<dbReference type="SUPFAM" id="SSF53254">
    <property type="entry name" value="Phosphoglycerate mutase-like"/>
    <property type="match status" value="1"/>
</dbReference>
<keyword evidence="4" id="KW-1185">Reference proteome</keyword>
<dbReference type="InterPro" id="IPR050275">
    <property type="entry name" value="PGM_Phosphatase"/>
</dbReference>
<proteinExistence type="predicted"/>
<protein>
    <submittedName>
        <fullName evidence="3">Probable phosphoglycerate mutase</fullName>
    </submittedName>
</protein>
<dbReference type="InterPro" id="IPR013078">
    <property type="entry name" value="His_Pase_superF_clade-1"/>
</dbReference>
<evidence type="ECO:0000313" key="3">
    <source>
        <dbReference type="EMBL" id="SFJ21967.1"/>
    </source>
</evidence>
<dbReference type="InterPro" id="IPR001345">
    <property type="entry name" value="PG/BPGM_mutase_AS"/>
</dbReference>
<evidence type="ECO:0000256" key="2">
    <source>
        <dbReference type="ARBA" id="ARBA00023235"/>
    </source>
</evidence>
<dbReference type="GO" id="GO:0005737">
    <property type="term" value="C:cytoplasm"/>
    <property type="evidence" value="ECO:0007669"/>
    <property type="project" value="TreeGrafter"/>
</dbReference>
<accession>A0A1I3PKV7</accession>
<name>A0A1I3PKV7_9RHOB</name>
<dbReference type="PROSITE" id="PS00175">
    <property type="entry name" value="PG_MUTASE"/>
    <property type="match status" value="1"/>
</dbReference>
<dbReference type="Gene3D" id="3.40.50.1240">
    <property type="entry name" value="Phosphoglycerate mutase-like"/>
    <property type="match status" value="1"/>
</dbReference>
<evidence type="ECO:0000313" key="4">
    <source>
        <dbReference type="Proteomes" id="UP000199630"/>
    </source>
</evidence>
<dbReference type="CDD" id="cd07067">
    <property type="entry name" value="HP_PGM_like"/>
    <property type="match status" value="1"/>
</dbReference>
<evidence type="ECO:0000256" key="1">
    <source>
        <dbReference type="ARBA" id="ARBA00023152"/>
    </source>
</evidence>
<sequence length="179" mass="19612">MTAIPAKSFCLIRHGETTANARGIIAGHTDVALTGLGRQQARALHQRVWPERIALHSSPLSRARETCGLAFPGHAFTLHDGLRERHWGVFETRPLSEQPRREDTPEAGESWPDMLARVSRTIAEICATGDGALPVLICHSGVIRAARVLWTSGDVGNRPANARPILFKKTGQGFKEKQL</sequence>
<dbReference type="OrthoDB" id="9781415at2"/>
<dbReference type="RefSeq" id="WP_090059971.1">
    <property type="nucleotide sequence ID" value="NZ_FORH01000002.1"/>
</dbReference>
<dbReference type="STRING" id="588602.SAMN04487991_1710"/>
<keyword evidence="1" id="KW-0324">Glycolysis</keyword>
<dbReference type="Pfam" id="PF00300">
    <property type="entry name" value="His_Phos_1"/>
    <property type="match status" value="1"/>
</dbReference>
<gene>
    <name evidence="3" type="ORF">SAMN04487991_1710</name>
</gene>
<keyword evidence="2" id="KW-0413">Isomerase</keyword>
<dbReference type="PANTHER" id="PTHR48100">
    <property type="entry name" value="BROAD-SPECIFICITY PHOSPHATASE YOR283W-RELATED"/>
    <property type="match status" value="1"/>
</dbReference>
<dbReference type="PANTHER" id="PTHR48100:SF1">
    <property type="entry name" value="HISTIDINE PHOSPHATASE FAMILY PROTEIN-RELATED"/>
    <property type="match status" value="1"/>
</dbReference>
<dbReference type="GO" id="GO:0016791">
    <property type="term" value="F:phosphatase activity"/>
    <property type="evidence" value="ECO:0007669"/>
    <property type="project" value="TreeGrafter"/>
</dbReference>
<reference evidence="4" key="1">
    <citation type="submission" date="2016-10" db="EMBL/GenBank/DDBJ databases">
        <authorList>
            <person name="Varghese N."/>
            <person name="Submissions S."/>
        </authorList>
    </citation>
    <scope>NUCLEOTIDE SEQUENCE [LARGE SCALE GENOMIC DNA]</scope>
    <source>
        <strain evidence="4">DSM 26471</strain>
    </source>
</reference>